<dbReference type="STRING" id="1340429.A0A2G4SVX6"/>
<feature type="chain" id="PRO_5013767676" evidence="3">
    <location>
        <begin position="20"/>
        <end position="397"/>
    </location>
</feature>
<dbReference type="PANTHER" id="PTHR47966">
    <property type="entry name" value="BETA-SITE APP-CLEAVING ENZYME, ISOFORM A-RELATED"/>
    <property type="match status" value="1"/>
</dbReference>
<dbReference type="GeneID" id="35439752"/>
<dbReference type="Proteomes" id="UP000242254">
    <property type="component" value="Unassembled WGS sequence"/>
</dbReference>
<organism evidence="5 6">
    <name type="scientific">Rhizopus microsporus ATCC 52813</name>
    <dbReference type="NCBI Taxonomy" id="1340429"/>
    <lineage>
        <taxon>Eukaryota</taxon>
        <taxon>Fungi</taxon>
        <taxon>Fungi incertae sedis</taxon>
        <taxon>Mucoromycota</taxon>
        <taxon>Mucoromycotina</taxon>
        <taxon>Mucoromycetes</taxon>
        <taxon>Mucorales</taxon>
        <taxon>Mucorineae</taxon>
        <taxon>Rhizopodaceae</taxon>
        <taxon>Rhizopus</taxon>
    </lineage>
</organism>
<evidence type="ECO:0000259" key="4">
    <source>
        <dbReference type="PROSITE" id="PS51767"/>
    </source>
</evidence>
<comment type="similarity">
    <text evidence="1">Belongs to the peptidase A1 family.</text>
</comment>
<dbReference type="GO" id="GO:0006508">
    <property type="term" value="P:proteolysis"/>
    <property type="evidence" value="ECO:0007669"/>
    <property type="project" value="UniProtKB-KW"/>
</dbReference>
<accession>A0A2G4SVX6</accession>
<dbReference type="Gene3D" id="2.40.70.10">
    <property type="entry name" value="Acid Proteases"/>
    <property type="match status" value="2"/>
</dbReference>
<evidence type="ECO:0000313" key="5">
    <source>
        <dbReference type="EMBL" id="PHZ12536.1"/>
    </source>
</evidence>
<feature type="disulfide bond" evidence="2">
    <location>
        <begin position="312"/>
        <end position="346"/>
    </location>
</feature>
<sequence>MRLTAILFTSVTLLSTTYAATLEKRCNLRREPITVKNGLPLGEVKVGSPPQSFRVLFDTSNSLTWVPSTDCHTPICRKNSNKLYSPNTSSTAVNLHQKESIKFDEGVCIDVRLYRDTVSVAGIEVPNQLFGAAYSVKGLDEDHFGFLGLGNYADGGDVRLSSSNSSSSLTKRQSGGNGAFAPNAFQLGAQQGSAQFGFYTTSPSSGFYQKRNNDGHNGEFIIGGIDHNVYKGGIAYFKLPTCDYGDSPYWKTELKCVKLGNKIDVKLAPKTLASFSTGTSHMLAPSHQADLLHAALDAHYDEDEDVYKIDCCEDLSKFPDLKFDFHGYRITLPPKAYLKKDNDKQCHSLIGRNTDDKNWILGGYFSQWFYQVYDASNSQIGLALTKGESDVKIDKLH</sequence>
<name>A0A2G4SVX6_RHIZD</name>
<dbReference type="Pfam" id="PF00026">
    <property type="entry name" value="Asp"/>
    <property type="match status" value="1"/>
</dbReference>
<dbReference type="AlphaFoldDB" id="A0A2G4SVX6"/>
<dbReference type="EMBL" id="KZ303849">
    <property type="protein sequence ID" value="PHZ12536.1"/>
    <property type="molecule type" value="Genomic_DNA"/>
</dbReference>
<dbReference type="InterPro" id="IPR021109">
    <property type="entry name" value="Peptidase_aspartic_dom_sf"/>
</dbReference>
<proteinExistence type="inferred from homology"/>
<dbReference type="PROSITE" id="PS51767">
    <property type="entry name" value="PEPTIDASE_A1"/>
    <property type="match status" value="1"/>
</dbReference>
<dbReference type="InterPro" id="IPR034164">
    <property type="entry name" value="Pepsin-like_dom"/>
</dbReference>
<keyword evidence="5" id="KW-0645">Protease</keyword>
<evidence type="ECO:0000256" key="2">
    <source>
        <dbReference type="PIRSR" id="PIRSR601461-2"/>
    </source>
</evidence>
<keyword evidence="3" id="KW-0732">Signal</keyword>
<evidence type="ECO:0000313" key="6">
    <source>
        <dbReference type="Proteomes" id="UP000242254"/>
    </source>
</evidence>
<evidence type="ECO:0000256" key="3">
    <source>
        <dbReference type="SAM" id="SignalP"/>
    </source>
</evidence>
<protein>
    <submittedName>
        <fullName evidence="5">Acid protease</fullName>
    </submittedName>
</protein>
<dbReference type="RefSeq" id="XP_023466244.1">
    <property type="nucleotide sequence ID" value="XM_023608762.1"/>
</dbReference>
<gene>
    <name evidence="5" type="ORF">RHIMIDRAFT_237459</name>
</gene>
<dbReference type="PRINTS" id="PR00792">
    <property type="entry name" value="PEPSIN"/>
</dbReference>
<keyword evidence="2" id="KW-1015">Disulfide bond</keyword>
<feature type="signal peptide" evidence="3">
    <location>
        <begin position="1"/>
        <end position="19"/>
    </location>
</feature>
<keyword evidence="6" id="KW-1185">Reference proteome</keyword>
<dbReference type="InterPro" id="IPR001461">
    <property type="entry name" value="Aspartic_peptidase_A1"/>
</dbReference>
<reference evidence="5 6" key="1">
    <citation type="journal article" date="2016" name="Proc. Natl. Acad. Sci. U.S.A.">
        <title>Lipid metabolic changes in an early divergent fungus govern the establishment of a mutualistic symbiosis with endobacteria.</title>
        <authorList>
            <person name="Lastovetsky O.A."/>
            <person name="Gaspar M.L."/>
            <person name="Mondo S.J."/>
            <person name="LaButti K.M."/>
            <person name="Sandor L."/>
            <person name="Grigoriev I.V."/>
            <person name="Henry S.A."/>
            <person name="Pawlowska T.E."/>
        </authorList>
    </citation>
    <scope>NUCLEOTIDE SEQUENCE [LARGE SCALE GENOMIC DNA]</scope>
    <source>
        <strain evidence="5 6">ATCC 52813</strain>
    </source>
</reference>
<feature type="domain" description="Peptidase A1" evidence="4">
    <location>
        <begin position="40"/>
        <end position="383"/>
    </location>
</feature>
<keyword evidence="5" id="KW-0378">Hydrolase</keyword>
<evidence type="ECO:0000256" key="1">
    <source>
        <dbReference type="ARBA" id="ARBA00007447"/>
    </source>
</evidence>
<dbReference type="InterPro" id="IPR033121">
    <property type="entry name" value="PEPTIDASE_A1"/>
</dbReference>
<dbReference type="SUPFAM" id="SSF50630">
    <property type="entry name" value="Acid proteases"/>
    <property type="match status" value="1"/>
</dbReference>
<dbReference type="GO" id="GO:0004190">
    <property type="term" value="F:aspartic-type endopeptidase activity"/>
    <property type="evidence" value="ECO:0007669"/>
    <property type="project" value="InterPro"/>
</dbReference>
<dbReference type="CDD" id="cd05471">
    <property type="entry name" value="pepsin_like"/>
    <property type="match status" value="1"/>
</dbReference>
<dbReference type="PANTHER" id="PTHR47966:SF51">
    <property type="entry name" value="BETA-SITE APP-CLEAVING ENZYME, ISOFORM A-RELATED"/>
    <property type="match status" value="1"/>
</dbReference>